<dbReference type="Proteomes" id="UP000192393">
    <property type="component" value="Unassembled WGS sequence"/>
</dbReference>
<gene>
    <name evidence="9" type="ORF">SAMN06296427_101111</name>
</gene>
<evidence type="ECO:0000259" key="8">
    <source>
        <dbReference type="Pfam" id="PF02366"/>
    </source>
</evidence>
<keyword evidence="4 7" id="KW-0812">Transmembrane</keyword>
<evidence type="ECO:0000256" key="3">
    <source>
        <dbReference type="ARBA" id="ARBA00022679"/>
    </source>
</evidence>
<dbReference type="GO" id="GO:0012505">
    <property type="term" value="C:endomembrane system"/>
    <property type="evidence" value="ECO:0007669"/>
    <property type="project" value="UniProtKB-SubCell"/>
</dbReference>
<protein>
    <submittedName>
        <fullName evidence="9">Dolichyl-phosphate-mannose-protein mannosyltransferase</fullName>
    </submittedName>
</protein>
<keyword evidence="6 7" id="KW-0472">Membrane</keyword>
<feature type="transmembrane region" description="Helical" evidence="7">
    <location>
        <begin position="80"/>
        <end position="102"/>
    </location>
</feature>
<sequence length="470" mass="54647">MERQHKLLLIGSTVFLIVLYLVTMKVPFFWDAVSKSVRATWLYNNNFSQFVVPTEFNSGHPPLWESLLALSWKIGGRTIAISRFLLLVFNIAAFWQLIRFIVSNKNESVPYWALILVLIEPALLTQTTIINNDIMLLFFTLLGLNSIYKNQRIIYTIALTGVLFSNLRGSSIFVSLLLIDFLYYYFKLKEDRQKFLWTSYLPPLIIFTLFLTYQQSVLGWFLKAPGHQHRQISGIFQMVKNTAAIGKGFLETGRIFLFLPLGFLILKLFKSEKWVRISNENKRLIITFSVFFCVFSGLFIVMTNPVGPRYYMICFLIATLFFLNLVFGFVKKHLWKKALLTIAAIGFLTGHLWIWPATISQAWDTTFAYLHYFPLKNKMQDYVLERELDKTEVGTNLNLNEPQYIDLKTAPLTKYSKLDLSKNKYVILSNIENETSDEDINTLRNTWKLEKSFSQLGVFVNLYSRPDGLE</sequence>
<dbReference type="GO" id="GO:0000030">
    <property type="term" value="F:mannosyltransferase activity"/>
    <property type="evidence" value="ECO:0007669"/>
    <property type="project" value="InterPro"/>
</dbReference>
<accession>A0A1W1Y962</accession>
<dbReference type="GO" id="GO:0006493">
    <property type="term" value="P:protein O-linked glycosylation"/>
    <property type="evidence" value="ECO:0007669"/>
    <property type="project" value="InterPro"/>
</dbReference>
<dbReference type="AlphaFoldDB" id="A0A1W1Y962"/>
<keyword evidence="2 9" id="KW-0328">Glycosyltransferase</keyword>
<evidence type="ECO:0000256" key="5">
    <source>
        <dbReference type="ARBA" id="ARBA00022989"/>
    </source>
</evidence>
<evidence type="ECO:0000256" key="7">
    <source>
        <dbReference type="SAM" id="Phobius"/>
    </source>
</evidence>
<evidence type="ECO:0000256" key="1">
    <source>
        <dbReference type="ARBA" id="ARBA00004127"/>
    </source>
</evidence>
<evidence type="ECO:0000256" key="4">
    <source>
        <dbReference type="ARBA" id="ARBA00022692"/>
    </source>
</evidence>
<keyword evidence="5 7" id="KW-1133">Transmembrane helix</keyword>
<dbReference type="GO" id="GO:0016020">
    <property type="term" value="C:membrane"/>
    <property type="evidence" value="ECO:0007669"/>
    <property type="project" value="InterPro"/>
</dbReference>
<organism evidence="9 10">
    <name type="scientific">Moheibacter sediminis</name>
    <dbReference type="NCBI Taxonomy" id="1434700"/>
    <lineage>
        <taxon>Bacteria</taxon>
        <taxon>Pseudomonadati</taxon>
        <taxon>Bacteroidota</taxon>
        <taxon>Flavobacteriia</taxon>
        <taxon>Flavobacteriales</taxon>
        <taxon>Weeksellaceae</taxon>
        <taxon>Moheibacter</taxon>
    </lineage>
</organism>
<feature type="transmembrane region" description="Helical" evidence="7">
    <location>
        <begin position="153"/>
        <end position="183"/>
    </location>
</feature>
<feature type="transmembrane region" description="Helical" evidence="7">
    <location>
        <begin position="310"/>
        <end position="330"/>
    </location>
</feature>
<dbReference type="RefSeq" id="WP_084015330.1">
    <property type="nucleotide sequence ID" value="NZ_FWXS01000001.1"/>
</dbReference>
<evidence type="ECO:0000256" key="6">
    <source>
        <dbReference type="ARBA" id="ARBA00023136"/>
    </source>
</evidence>
<reference evidence="9 10" key="1">
    <citation type="submission" date="2017-04" db="EMBL/GenBank/DDBJ databases">
        <authorList>
            <person name="Afonso C.L."/>
            <person name="Miller P.J."/>
            <person name="Scott M.A."/>
            <person name="Spackman E."/>
            <person name="Goraichik I."/>
            <person name="Dimitrov K.M."/>
            <person name="Suarez D.L."/>
            <person name="Swayne D.E."/>
        </authorList>
    </citation>
    <scope>NUCLEOTIDE SEQUENCE [LARGE SCALE GENOMIC DNA]</scope>
    <source>
        <strain evidence="9 10">CGMCC 1.12708</strain>
    </source>
</reference>
<feature type="transmembrane region" description="Helical" evidence="7">
    <location>
        <begin position="284"/>
        <end position="304"/>
    </location>
</feature>
<feature type="transmembrane region" description="Helical" evidence="7">
    <location>
        <begin position="195"/>
        <end position="213"/>
    </location>
</feature>
<keyword evidence="3 9" id="KW-0808">Transferase</keyword>
<dbReference type="EMBL" id="FWXS01000001">
    <property type="protein sequence ID" value="SMC32702.1"/>
    <property type="molecule type" value="Genomic_DNA"/>
</dbReference>
<evidence type="ECO:0000313" key="10">
    <source>
        <dbReference type="Proteomes" id="UP000192393"/>
    </source>
</evidence>
<keyword evidence="10" id="KW-1185">Reference proteome</keyword>
<feature type="transmembrane region" description="Helical" evidence="7">
    <location>
        <begin position="255"/>
        <end position="272"/>
    </location>
</feature>
<comment type="subcellular location">
    <subcellularLocation>
        <location evidence="1">Endomembrane system</location>
        <topology evidence="1">Multi-pass membrane protein</topology>
    </subcellularLocation>
</comment>
<dbReference type="STRING" id="1434700.SAMN06296427_101111"/>
<feature type="transmembrane region" description="Helical" evidence="7">
    <location>
        <begin position="337"/>
        <end position="355"/>
    </location>
</feature>
<feature type="transmembrane region" description="Helical" evidence="7">
    <location>
        <begin position="7"/>
        <end position="30"/>
    </location>
</feature>
<dbReference type="Pfam" id="PF02366">
    <property type="entry name" value="PMT"/>
    <property type="match status" value="1"/>
</dbReference>
<feature type="transmembrane region" description="Helical" evidence="7">
    <location>
        <begin position="114"/>
        <end position="141"/>
    </location>
</feature>
<proteinExistence type="predicted"/>
<dbReference type="OrthoDB" id="866311at2"/>
<name>A0A1W1Y962_9FLAO</name>
<feature type="domain" description="ArnT-like N-terminal" evidence="8">
    <location>
        <begin position="103"/>
        <end position="151"/>
    </location>
</feature>
<evidence type="ECO:0000256" key="2">
    <source>
        <dbReference type="ARBA" id="ARBA00022676"/>
    </source>
</evidence>
<evidence type="ECO:0000313" key="9">
    <source>
        <dbReference type="EMBL" id="SMC32702.1"/>
    </source>
</evidence>
<dbReference type="InterPro" id="IPR003342">
    <property type="entry name" value="ArnT-like_N"/>
</dbReference>